<keyword evidence="1" id="KW-0732">Signal</keyword>
<evidence type="ECO:0000313" key="2">
    <source>
        <dbReference type="EMBL" id="WCT11925.1"/>
    </source>
</evidence>
<organism evidence="2 3">
    <name type="scientific">Mucilaginibacter jinjuensis</name>
    <dbReference type="NCBI Taxonomy" id="1176721"/>
    <lineage>
        <taxon>Bacteria</taxon>
        <taxon>Pseudomonadati</taxon>
        <taxon>Bacteroidota</taxon>
        <taxon>Sphingobacteriia</taxon>
        <taxon>Sphingobacteriales</taxon>
        <taxon>Sphingobacteriaceae</taxon>
        <taxon>Mucilaginibacter</taxon>
    </lineage>
</organism>
<feature type="chain" id="PRO_5045976221" description="Lipoprotein" evidence="1">
    <location>
        <begin position="23"/>
        <end position="240"/>
    </location>
</feature>
<sequence length="240" mass="26439">MKKLLIISLAAIGLLSACSTYQMNTVSSTNTFLDEKAGGFKFENDSLKITYAFAGQDMPIHVTIYNKLNEPVYVDWKRSALISDNQSYSYADDAVQINGDISGVSVGRGIAYSSSSVNAQATLPQNVVFIPPHTQITKNVSKLDKNKLKYIAGDSFVKTKVPGYGLGDENVKIAKFDKDNSPYLFKSYLTVYTLDGNTPKFKAYTHDFYISQITRSSVAPESFEAFRGGRGDYFITSTGN</sequence>
<keyword evidence="3" id="KW-1185">Reference proteome</keyword>
<dbReference type="PROSITE" id="PS51257">
    <property type="entry name" value="PROKAR_LIPOPROTEIN"/>
    <property type="match status" value="1"/>
</dbReference>
<name>A0ABY7T614_9SPHI</name>
<feature type="signal peptide" evidence="1">
    <location>
        <begin position="1"/>
        <end position="22"/>
    </location>
</feature>
<dbReference type="Proteomes" id="UP001216139">
    <property type="component" value="Chromosome"/>
</dbReference>
<accession>A0ABY7T614</accession>
<dbReference type="RefSeq" id="WP_273630127.1">
    <property type="nucleotide sequence ID" value="NZ_CP117167.1"/>
</dbReference>
<dbReference type="EMBL" id="CP117167">
    <property type="protein sequence ID" value="WCT11925.1"/>
    <property type="molecule type" value="Genomic_DNA"/>
</dbReference>
<evidence type="ECO:0000256" key="1">
    <source>
        <dbReference type="SAM" id="SignalP"/>
    </source>
</evidence>
<evidence type="ECO:0000313" key="3">
    <source>
        <dbReference type="Proteomes" id="UP001216139"/>
    </source>
</evidence>
<gene>
    <name evidence="2" type="ORF">PQO05_24640</name>
</gene>
<reference evidence="2 3" key="1">
    <citation type="submission" date="2023-02" db="EMBL/GenBank/DDBJ databases">
        <title>Genome sequence of Mucilaginibacter jinjuensis strain KACC 16571.</title>
        <authorList>
            <person name="Kim S."/>
            <person name="Heo J."/>
            <person name="Kwon S.-W."/>
        </authorList>
    </citation>
    <scope>NUCLEOTIDE SEQUENCE [LARGE SCALE GENOMIC DNA]</scope>
    <source>
        <strain evidence="2 3">KACC 16571</strain>
    </source>
</reference>
<protein>
    <recommendedName>
        <fullName evidence="4">Lipoprotein</fullName>
    </recommendedName>
</protein>
<proteinExistence type="predicted"/>
<evidence type="ECO:0008006" key="4">
    <source>
        <dbReference type="Google" id="ProtNLM"/>
    </source>
</evidence>